<dbReference type="InterPro" id="IPR016187">
    <property type="entry name" value="CTDL_fold"/>
</dbReference>
<dbReference type="PANTHER" id="PTHR23150:SF19">
    <property type="entry name" value="FORMYLGLYCINE-GENERATING ENZYME"/>
    <property type="match status" value="1"/>
</dbReference>
<organism evidence="3 4">
    <name type="scientific">Fibrobacter succinogenes</name>
    <name type="common">Bacteroides succinogenes</name>
    <dbReference type="NCBI Taxonomy" id="833"/>
    <lineage>
        <taxon>Bacteria</taxon>
        <taxon>Pseudomonadati</taxon>
        <taxon>Fibrobacterota</taxon>
        <taxon>Fibrobacteria</taxon>
        <taxon>Fibrobacterales</taxon>
        <taxon>Fibrobacteraceae</taxon>
        <taxon>Fibrobacter</taxon>
    </lineage>
</organism>
<dbReference type="PROSITE" id="PS51257">
    <property type="entry name" value="PROKAR_LIPOPROTEIN"/>
    <property type="match status" value="1"/>
</dbReference>
<evidence type="ECO:0000313" key="3">
    <source>
        <dbReference type="EMBL" id="SUQ24196.1"/>
    </source>
</evidence>
<dbReference type="AlphaFoldDB" id="A0A380S6K5"/>
<dbReference type="RefSeq" id="WP_109572753.1">
    <property type="nucleotide sequence ID" value="NZ_UHJL01000002.1"/>
</dbReference>
<dbReference type="InterPro" id="IPR005532">
    <property type="entry name" value="SUMF_dom"/>
</dbReference>
<sequence length="661" mass="71645">MRILSSGVYAACCCAVGMFIGCSDSSDNGVSGENSNLSSVTDDFGISSSSSFTGNAGGSSPSGDLISSGAESSAGNSATSSRMQGSSSGSVKSSSSGHPHRSSSSGIEQGNSSSAHANSSSSESSFVYTSPANFADTVNGVAFNMVYVAGGSYTRGCDNCAEQDKIYESPSHKVTVSEYFIANTEVTITQWNAVMGGKKSAWESDKAPKIGVSWFDANNYACKLGQKTGRQYRLLTDAEWEFAARGGKDGIADKFKFSGSNNVDDVAWYSENSGGKSHDVATKKPNKLGLYDMSGNSWEWVYDWLVTYTDADKVNPVQLTGSGNKTRRGGSYGEPADFARVSRRAIRSRDGAADMGFRLGMSTELPPGMVSPCEAANPSAATCQGDKNRDCRLITTADEAWISDDYTVVIGENGVAAVSGFPNVSGQWYTLNNRSFNVVTKSGTKTYAYYVFSEDELTMISDDGIPYRLYRRAASEAKNKVSLPTVSNPKTLAQLIAAVEPERIVTDEQLAHPDTSVRDPRIAAASGYTWFFDGRCCGGNHKYRFHLDKNGDAEFVVMDYDDTHHENILAKGRWFTVGNIGLHIVLNGKYFNYLYTAGERTMSFSEYMPAGPIFCHISFQSYERGDFRIFNKTLFDDKIKRPRGFNGENPVYEAGDYQWGS</sequence>
<evidence type="ECO:0000313" key="4">
    <source>
        <dbReference type="Proteomes" id="UP000255423"/>
    </source>
</evidence>
<feature type="compositionally biased region" description="Low complexity" evidence="1">
    <location>
        <begin position="67"/>
        <end position="122"/>
    </location>
</feature>
<dbReference type="EMBL" id="UHJL01000002">
    <property type="protein sequence ID" value="SUQ24196.1"/>
    <property type="molecule type" value="Genomic_DNA"/>
</dbReference>
<dbReference type="SUPFAM" id="SSF56436">
    <property type="entry name" value="C-type lectin-like"/>
    <property type="match status" value="1"/>
</dbReference>
<evidence type="ECO:0000256" key="1">
    <source>
        <dbReference type="SAM" id="MobiDB-lite"/>
    </source>
</evidence>
<gene>
    <name evidence="3" type="ORF">SAMN05661053_1590</name>
</gene>
<dbReference type="Pfam" id="PF03781">
    <property type="entry name" value="FGE-sulfatase"/>
    <property type="match status" value="1"/>
</dbReference>
<dbReference type="PANTHER" id="PTHR23150">
    <property type="entry name" value="SULFATASE MODIFYING FACTOR 1, 2"/>
    <property type="match status" value="1"/>
</dbReference>
<reference evidence="3 4" key="1">
    <citation type="submission" date="2017-08" db="EMBL/GenBank/DDBJ databases">
        <authorList>
            <person name="de Groot N.N."/>
        </authorList>
    </citation>
    <scope>NUCLEOTIDE SEQUENCE [LARGE SCALE GENOMIC DNA]</scope>
    <source>
        <strain evidence="3 4">HM2</strain>
    </source>
</reference>
<dbReference type="Gene3D" id="3.90.1580.10">
    <property type="entry name" value="paralog of FGE (formylglycine-generating enzyme)"/>
    <property type="match status" value="1"/>
</dbReference>
<name>A0A380S6K5_FIBSU</name>
<feature type="domain" description="Sulfatase-modifying factor enzyme-like" evidence="2">
    <location>
        <begin position="144"/>
        <end position="359"/>
    </location>
</feature>
<dbReference type="InterPro" id="IPR042095">
    <property type="entry name" value="SUMF_sf"/>
</dbReference>
<proteinExistence type="predicted"/>
<feature type="region of interest" description="Disordered" evidence="1">
    <location>
        <begin position="51"/>
        <end position="122"/>
    </location>
</feature>
<protein>
    <submittedName>
        <fullName evidence="3">Formylglycine-generating enzyme, required for sulfatase activity, contains SUMF1/FGE domain</fullName>
    </submittedName>
</protein>
<dbReference type="InterPro" id="IPR051043">
    <property type="entry name" value="Sulfatase_Mod_Factor_Kinase"/>
</dbReference>
<accession>A0A380S6K5</accession>
<dbReference type="Proteomes" id="UP000255423">
    <property type="component" value="Unassembled WGS sequence"/>
</dbReference>
<evidence type="ECO:0000259" key="2">
    <source>
        <dbReference type="Pfam" id="PF03781"/>
    </source>
</evidence>
<feature type="compositionally biased region" description="Polar residues" evidence="1">
    <location>
        <begin position="51"/>
        <end position="62"/>
    </location>
</feature>
<dbReference type="GO" id="GO:0120147">
    <property type="term" value="F:formylglycine-generating oxidase activity"/>
    <property type="evidence" value="ECO:0007669"/>
    <property type="project" value="TreeGrafter"/>
</dbReference>